<dbReference type="EMBL" id="ADGH01000003">
    <property type="protein sequence ID" value="EHG26006.1"/>
    <property type="molecule type" value="Genomic_DNA"/>
</dbReference>
<feature type="region of interest" description="Disordered" evidence="6">
    <location>
        <begin position="1"/>
        <end position="29"/>
    </location>
</feature>
<evidence type="ECO:0000256" key="5">
    <source>
        <dbReference type="ARBA" id="ARBA00023136"/>
    </source>
</evidence>
<feature type="transmembrane region" description="Helical" evidence="7">
    <location>
        <begin position="177"/>
        <end position="197"/>
    </location>
</feature>
<evidence type="ECO:0000256" key="7">
    <source>
        <dbReference type="SAM" id="Phobius"/>
    </source>
</evidence>
<evidence type="ECO:0000259" key="8">
    <source>
        <dbReference type="Pfam" id="PF10035"/>
    </source>
</evidence>
<dbReference type="InterPro" id="IPR051461">
    <property type="entry name" value="UPF0750_membrane"/>
</dbReference>
<feature type="transmembrane region" description="Helical" evidence="7">
    <location>
        <begin position="108"/>
        <end position="125"/>
    </location>
</feature>
<dbReference type="CDD" id="cd16380">
    <property type="entry name" value="YitT_C"/>
    <property type="match status" value="1"/>
</dbReference>
<dbReference type="Gene3D" id="3.30.70.120">
    <property type="match status" value="1"/>
</dbReference>
<dbReference type="InterPro" id="IPR015867">
    <property type="entry name" value="N-reg_PII/ATP_PRibTrfase_C"/>
</dbReference>
<comment type="subcellular location">
    <subcellularLocation>
        <location evidence="1">Cell membrane</location>
        <topology evidence="1">Multi-pass membrane protein</topology>
    </subcellularLocation>
</comment>
<feature type="domain" description="DUF2179" evidence="8">
    <location>
        <begin position="250"/>
        <end position="304"/>
    </location>
</feature>
<proteinExistence type="predicted"/>
<dbReference type="PANTHER" id="PTHR33545:SF3">
    <property type="entry name" value="UPF0750 MEMBRANE PROTEIN YQFU"/>
    <property type="match status" value="1"/>
</dbReference>
<evidence type="ECO:0000313" key="9">
    <source>
        <dbReference type="EMBL" id="EHG26006.1"/>
    </source>
</evidence>
<evidence type="ECO:0000313" key="10">
    <source>
        <dbReference type="Proteomes" id="UP000003175"/>
    </source>
</evidence>
<evidence type="ECO:0000256" key="6">
    <source>
        <dbReference type="SAM" id="MobiDB-lite"/>
    </source>
</evidence>
<gene>
    <name evidence="9" type="ORF">HMPREF9432_00507</name>
</gene>
<evidence type="ECO:0000256" key="3">
    <source>
        <dbReference type="ARBA" id="ARBA00022692"/>
    </source>
</evidence>
<keyword evidence="2" id="KW-1003">Cell membrane</keyword>
<reference evidence="9 10" key="1">
    <citation type="submission" date="2011-08" db="EMBL/GenBank/DDBJ databases">
        <title>The Genome Sequence of Selenomonas noxia F0398.</title>
        <authorList>
            <consortium name="The Broad Institute Genome Sequencing Platform"/>
            <person name="Earl A."/>
            <person name="Ward D."/>
            <person name="Feldgarden M."/>
            <person name="Gevers D."/>
            <person name="Izard J."/>
            <person name="Ganesan A."/>
            <person name="Blanton J.M."/>
            <person name="Baranova O.V."/>
            <person name="Tanner A.C."/>
            <person name="Dewhirst F.E."/>
            <person name="Young S.K."/>
            <person name="Zeng Q."/>
            <person name="Gargeya S."/>
            <person name="Fitzgerald M."/>
            <person name="Haas B."/>
            <person name="Abouelleil A."/>
            <person name="Alvarado L."/>
            <person name="Arachchi H.M."/>
            <person name="Berlin A."/>
            <person name="Brown A."/>
            <person name="Chapman S.B."/>
            <person name="Chen Z."/>
            <person name="Dunbar C."/>
            <person name="Freedman E."/>
            <person name="Gearin G."/>
            <person name="Gellesch M."/>
            <person name="Goldberg J."/>
            <person name="Griggs A."/>
            <person name="Gujja S."/>
            <person name="Heiman D."/>
            <person name="Howarth C."/>
            <person name="Larson L."/>
            <person name="Lui A."/>
            <person name="MacDonald P.J.P."/>
            <person name="Montmayeur A."/>
            <person name="Murphy C."/>
            <person name="Neiman D."/>
            <person name="Pearson M."/>
            <person name="Priest M."/>
            <person name="Roberts A."/>
            <person name="Saif S."/>
            <person name="Shea T."/>
            <person name="Shenoy N."/>
            <person name="Sisk P."/>
            <person name="Stolte C."/>
            <person name="Sykes S."/>
            <person name="Wortman J."/>
            <person name="Nusbaum C."/>
            <person name="Birren B."/>
        </authorList>
    </citation>
    <scope>NUCLEOTIDE SEQUENCE [LARGE SCALE GENOMIC DNA]</scope>
    <source>
        <strain evidence="9 10">F0398</strain>
    </source>
</reference>
<feature type="transmembrane region" description="Helical" evidence="7">
    <location>
        <begin position="137"/>
        <end position="156"/>
    </location>
</feature>
<evidence type="ECO:0000256" key="4">
    <source>
        <dbReference type="ARBA" id="ARBA00022989"/>
    </source>
</evidence>
<dbReference type="Pfam" id="PF10035">
    <property type="entry name" value="DUF2179"/>
    <property type="match status" value="1"/>
</dbReference>
<protein>
    <recommendedName>
        <fullName evidence="8">DUF2179 domain-containing protein</fullName>
    </recommendedName>
</protein>
<dbReference type="PANTHER" id="PTHR33545">
    <property type="entry name" value="UPF0750 MEMBRANE PROTEIN YITT-RELATED"/>
    <property type="match status" value="1"/>
</dbReference>
<dbReference type="InterPro" id="IPR003740">
    <property type="entry name" value="YitT"/>
</dbReference>
<sequence>MTETVTAAEPHVETPAEGGTPAAVKTKKTPHPKGPLFYLKKCLWLVLGALITAAGLELFLIPNNVIDGGVVGLSIMSQTITGMGLGVFLVLYNIPFVYMGYKQIGKNFALSTVFAIIMLSIWSSLLHNVSQVTNDPFLAAIFGGVVTGLGVGIVMRTGGCFDGTEIVAIILDARTQFSVGEVVMFINLFILSSAGLLYGWDKAMYSLFAYFVIAKMIDVVLKGLDESYAVMIVTNEHEEVTEALNERLGRGVTLLHGAGGYTGEAKEVLYCVVTRLEIDKLKEIVLDKDENAFVTINAVHDIVGGRFKKKAIH</sequence>
<evidence type="ECO:0000256" key="2">
    <source>
        <dbReference type="ARBA" id="ARBA00022475"/>
    </source>
</evidence>
<feature type="transmembrane region" description="Helical" evidence="7">
    <location>
        <begin position="81"/>
        <end position="101"/>
    </location>
</feature>
<accession>A0ABP2MU85</accession>
<keyword evidence="10" id="KW-1185">Reference proteome</keyword>
<name>A0ABP2MU85_9FIRM</name>
<dbReference type="InterPro" id="IPR019264">
    <property type="entry name" value="DUF2179"/>
</dbReference>
<dbReference type="RefSeq" id="WP_006695957.1">
    <property type="nucleotide sequence ID" value="NZ_JH376857.1"/>
</dbReference>
<feature type="transmembrane region" description="Helical" evidence="7">
    <location>
        <begin position="42"/>
        <end position="61"/>
    </location>
</feature>
<keyword evidence="4 7" id="KW-1133">Transmembrane helix</keyword>
<dbReference type="Proteomes" id="UP000003175">
    <property type="component" value="Unassembled WGS sequence"/>
</dbReference>
<keyword evidence="3 7" id="KW-0812">Transmembrane</keyword>
<dbReference type="Pfam" id="PF02588">
    <property type="entry name" value="YitT_membrane"/>
    <property type="match status" value="1"/>
</dbReference>
<comment type="caution">
    <text evidence="9">The sequence shown here is derived from an EMBL/GenBank/DDBJ whole genome shotgun (WGS) entry which is preliminary data.</text>
</comment>
<organism evidence="9 10">
    <name type="scientific">Selenomonas noxia F0398</name>
    <dbReference type="NCBI Taxonomy" id="702437"/>
    <lineage>
        <taxon>Bacteria</taxon>
        <taxon>Bacillati</taxon>
        <taxon>Bacillota</taxon>
        <taxon>Negativicutes</taxon>
        <taxon>Selenomonadales</taxon>
        <taxon>Selenomonadaceae</taxon>
        <taxon>Selenomonas</taxon>
    </lineage>
</organism>
<dbReference type="PIRSF" id="PIRSF006483">
    <property type="entry name" value="Membrane_protein_YitT"/>
    <property type="match status" value="1"/>
</dbReference>
<keyword evidence="5 7" id="KW-0472">Membrane</keyword>
<evidence type="ECO:0000256" key="1">
    <source>
        <dbReference type="ARBA" id="ARBA00004651"/>
    </source>
</evidence>